<organism evidence="1 2">
    <name type="scientific">Paraphaeosphaeria minitans</name>
    <dbReference type="NCBI Taxonomy" id="565426"/>
    <lineage>
        <taxon>Eukaryota</taxon>
        <taxon>Fungi</taxon>
        <taxon>Dikarya</taxon>
        <taxon>Ascomycota</taxon>
        <taxon>Pezizomycotina</taxon>
        <taxon>Dothideomycetes</taxon>
        <taxon>Pleosporomycetidae</taxon>
        <taxon>Pleosporales</taxon>
        <taxon>Massarineae</taxon>
        <taxon>Didymosphaeriaceae</taxon>
        <taxon>Paraphaeosphaeria</taxon>
    </lineage>
</organism>
<reference evidence="1" key="1">
    <citation type="journal article" date="2020" name="Mol. Plant Microbe Interact.">
        <title>Genome Sequence of the Biocontrol Agent Coniothyrium minitans strain Conio (IMI 134523).</title>
        <authorList>
            <person name="Patel D."/>
            <person name="Shittu T.A."/>
            <person name="Baroncelli R."/>
            <person name="Muthumeenakshi S."/>
            <person name="Osborne T.H."/>
            <person name="Janganan T.K."/>
            <person name="Sreenivasaprasad S."/>
        </authorList>
    </citation>
    <scope>NUCLEOTIDE SEQUENCE</scope>
    <source>
        <strain evidence="1">Conio</strain>
    </source>
</reference>
<dbReference type="Proteomes" id="UP000756921">
    <property type="component" value="Unassembled WGS sequence"/>
</dbReference>
<proteinExistence type="predicted"/>
<dbReference type="OrthoDB" id="3880401at2759"/>
<name>A0A9P6GE88_9PLEO</name>
<evidence type="ECO:0000313" key="2">
    <source>
        <dbReference type="Proteomes" id="UP000756921"/>
    </source>
</evidence>
<comment type="caution">
    <text evidence="1">The sequence shown here is derived from an EMBL/GenBank/DDBJ whole genome shotgun (WGS) entry which is preliminary data.</text>
</comment>
<gene>
    <name evidence="1" type="ORF">PMIN01_08142</name>
</gene>
<dbReference type="EMBL" id="WJXW01000008">
    <property type="protein sequence ID" value="KAF9733799.1"/>
    <property type="molecule type" value="Genomic_DNA"/>
</dbReference>
<accession>A0A9P6GE88</accession>
<sequence>MSNENPVPDESTLYIVKRTILDPRNPSGLTSTTTLPATFTSLPPAKAEAKALLPKQGYDTDFFAQYEVKSDSEEWKHGEGVIVYAEAPSGEVFKVGIDTVPNLAGLKADDGGRVMQPLYHVVQTLVEYDSDRSGTARYVIVEGTYAERGQAREQALNALLDEDVTKEDFVEYNEYDAGSEGPFGADVVVHAVKEGGENILVSVTASR</sequence>
<keyword evidence="2" id="KW-1185">Reference proteome</keyword>
<dbReference type="AlphaFoldDB" id="A0A9P6GE88"/>
<evidence type="ECO:0000313" key="1">
    <source>
        <dbReference type="EMBL" id="KAF9733799.1"/>
    </source>
</evidence>
<protein>
    <submittedName>
        <fullName evidence="1">Uncharacterized protein</fullName>
    </submittedName>
</protein>